<dbReference type="EMBL" id="PDUG01000017">
    <property type="protein sequence ID" value="PIC12908.1"/>
    <property type="molecule type" value="Genomic_DNA"/>
</dbReference>
<evidence type="ECO:0000259" key="1">
    <source>
        <dbReference type="Pfam" id="PF17921"/>
    </source>
</evidence>
<dbReference type="STRING" id="1611254.A0A2G5SCU6"/>
<reference evidence="3" key="1">
    <citation type="submission" date="2017-10" db="EMBL/GenBank/DDBJ databases">
        <title>Rapid genome shrinkage in a self-fertile nematode reveals novel sperm competition proteins.</title>
        <authorList>
            <person name="Yin D."/>
            <person name="Schwarz E.M."/>
            <person name="Thomas C.G."/>
            <person name="Felde R.L."/>
            <person name="Korf I.F."/>
            <person name="Cutter A.D."/>
            <person name="Schartner C.M."/>
            <person name="Ralston E.J."/>
            <person name="Meyer B.J."/>
            <person name="Haag E.S."/>
        </authorList>
    </citation>
    <scope>NUCLEOTIDE SEQUENCE [LARGE SCALE GENOMIC DNA]</scope>
    <source>
        <strain evidence="3">JU1422</strain>
    </source>
</reference>
<gene>
    <name evidence="2" type="ORF">B9Z55_028143</name>
</gene>
<dbReference type="PANTHER" id="PTHR47331">
    <property type="entry name" value="PHD-TYPE DOMAIN-CONTAINING PROTEIN"/>
    <property type="match status" value="1"/>
</dbReference>
<comment type="caution">
    <text evidence="2">The sequence shown here is derived from an EMBL/GenBank/DDBJ whole genome shotgun (WGS) entry which is preliminary data.</text>
</comment>
<organism evidence="2 3">
    <name type="scientific">Caenorhabditis nigoni</name>
    <dbReference type="NCBI Taxonomy" id="1611254"/>
    <lineage>
        <taxon>Eukaryota</taxon>
        <taxon>Metazoa</taxon>
        <taxon>Ecdysozoa</taxon>
        <taxon>Nematoda</taxon>
        <taxon>Chromadorea</taxon>
        <taxon>Rhabditida</taxon>
        <taxon>Rhabditina</taxon>
        <taxon>Rhabditomorpha</taxon>
        <taxon>Rhabditoidea</taxon>
        <taxon>Rhabditidae</taxon>
        <taxon>Peloderinae</taxon>
        <taxon>Caenorhabditis</taxon>
    </lineage>
</organism>
<keyword evidence="3" id="KW-1185">Reference proteome</keyword>
<dbReference type="Pfam" id="PF17921">
    <property type="entry name" value="Integrase_H2C2"/>
    <property type="match status" value="1"/>
</dbReference>
<sequence length="126" mass="14134">MKNSDLSEEAKEPVLIPPKSLIAKQIILKAHGKYHANPGQTATTVRQKYWIPQLMQQLRSILRKCVPCQTFNNSPFKYPDMAQLPPQRVQRSTPFDHAGVDGFGPITIQMEGSDKGSTRSVLSLFL</sequence>
<dbReference type="InterPro" id="IPR041588">
    <property type="entry name" value="Integrase_H2C2"/>
</dbReference>
<accession>A0A2G5SCU6</accession>
<dbReference type="OrthoDB" id="5866088at2759"/>
<feature type="domain" description="Integrase zinc-binding" evidence="1">
    <location>
        <begin position="23"/>
        <end position="73"/>
    </location>
</feature>
<protein>
    <recommendedName>
        <fullName evidence="1">Integrase zinc-binding domain-containing protein</fullName>
    </recommendedName>
</protein>
<dbReference type="Proteomes" id="UP000230233">
    <property type="component" value="Unassembled WGS sequence"/>
</dbReference>
<dbReference type="Gene3D" id="1.10.340.70">
    <property type="match status" value="1"/>
</dbReference>
<proteinExistence type="predicted"/>
<evidence type="ECO:0000313" key="3">
    <source>
        <dbReference type="Proteomes" id="UP000230233"/>
    </source>
</evidence>
<name>A0A2G5SCU6_9PELO</name>
<dbReference type="AlphaFoldDB" id="A0A2G5SCU6"/>
<evidence type="ECO:0000313" key="2">
    <source>
        <dbReference type="EMBL" id="PIC12908.1"/>
    </source>
</evidence>